<feature type="transmembrane region" description="Helical" evidence="1">
    <location>
        <begin position="393"/>
        <end position="415"/>
    </location>
</feature>
<dbReference type="OrthoDB" id="99715at2759"/>
<feature type="transmembrane region" description="Helical" evidence="1">
    <location>
        <begin position="499"/>
        <end position="520"/>
    </location>
</feature>
<protein>
    <recommendedName>
        <fullName evidence="4">Transmembrane protein</fullName>
    </recommendedName>
</protein>
<dbReference type="Proteomes" id="UP000198211">
    <property type="component" value="Unassembled WGS sequence"/>
</dbReference>
<feature type="transmembrane region" description="Helical" evidence="1">
    <location>
        <begin position="452"/>
        <end position="479"/>
    </location>
</feature>
<evidence type="ECO:0000256" key="1">
    <source>
        <dbReference type="SAM" id="Phobius"/>
    </source>
</evidence>
<evidence type="ECO:0008006" key="4">
    <source>
        <dbReference type="Google" id="ProtNLM"/>
    </source>
</evidence>
<evidence type="ECO:0000313" key="3">
    <source>
        <dbReference type="Proteomes" id="UP000198211"/>
    </source>
</evidence>
<reference evidence="3" key="1">
    <citation type="submission" date="2017-03" db="EMBL/GenBank/DDBJ databases">
        <title>Phytopthora megakarya and P. palmivora, two closely related causual agents of cacao black pod achieved similar genome size and gene model numbers by different mechanisms.</title>
        <authorList>
            <person name="Ali S."/>
            <person name="Shao J."/>
            <person name="Larry D.J."/>
            <person name="Kronmiller B."/>
            <person name="Shen D."/>
            <person name="Strem M.D."/>
            <person name="Melnick R.L."/>
            <person name="Guiltinan M.J."/>
            <person name="Tyler B.M."/>
            <person name="Meinhardt L.W."/>
            <person name="Bailey B.A."/>
        </authorList>
    </citation>
    <scope>NUCLEOTIDE SEQUENCE [LARGE SCALE GENOMIC DNA]</scope>
    <source>
        <strain evidence="3">zdho120</strain>
    </source>
</reference>
<evidence type="ECO:0000313" key="2">
    <source>
        <dbReference type="EMBL" id="OWZ19761.1"/>
    </source>
</evidence>
<dbReference type="EMBL" id="NBNE01000404">
    <property type="protein sequence ID" value="OWZ19761.1"/>
    <property type="molecule type" value="Genomic_DNA"/>
</dbReference>
<feature type="transmembrane region" description="Helical" evidence="1">
    <location>
        <begin position="421"/>
        <end position="440"/>
    </location>
</feature>
<accession>A0A225WQ41</accession>
<gene>
    <name evidence="2" type="ORF">PHMEG_0005945</name>
</gene>
<feature type="transmembrane region" description="Helical" evidence="1">
    <location>
        <begin position="360"/>
        <end position="381"/>
    </location>
</feature>
<feature type="transmembrane region" description="Helical" evidence="1">
    <location>
        <begin position="59"/>
        <end position="81"/>
    </location>
</feature>
<organism evidence="2 3">
    <name type="scientific">Phytophthora megakarya</name>
    <dbReference type="NCBI Taxonomy" id="4795"/>
    <lineage>
        <taxon>Eukaryota</taxon>
        <taxon>Sar</taxon>
        <taxon>Stramenopiles</taxon>
        <taxon>Oomycota</taxon>
        <taxon>Peronosporomycetes</taxon>
        <taxon>Peronosporales</taxon>
        <taxon>Peronosporaceae</taxon>
        <taxon>Phytophthora</taxon>
    </lineage>
</organism>
<name>A0A225WQ41_9STRA</name>
<keyword evidence="1" id="KW-1133">Transmembrane helix</keyword>
<feature type="transmembrane region" description="Helical" evidence="1">
    <location>
        <begin position="167"/>
        <end position="193"/>
    </location>
</feature>
<comment type="caution">
    <text evidence="2">The sequence shown here is derived from an EMBL/GenBank/DDBJ whole genome shotgun (WGS) entry which is preliminary data.</text>
</comment>
<dbReference type="AlphaFoldDB" id="A0A225WQ41"/>
<feature type="transmembrane region" description="Helical" evidence="1">
    <location>
        <begin position="334"/>
        <end position="354"/>
    </location>
</feature>
<keyword evidence="3" id="KW-1185">Reference proteome</keyword>
<keyword evidence="1" id="KW-0472">Membrane</keyword>
<sequence length="558" mass="62983">MIHPVAASNQNNHSLSNDIHYQIVAWGHNLPSFDPVLTVKSCLLSPSSVKQFNKLVTKFFYLIEVSVVVAISLRFATFVAPASVGRIIAPISAILHFPGMIVFVSGMRVEYMKIILQTFDFWFIQTASMLWAITLSVILNDARAILVLVCWINFTASLFQETHLRNTFFIVIVSLWEWMFSLMLMICLSLGLVDEVHHYALVIARGRALSTKDVLTNCLATMTTLSLRNLYRRYRHAQHQKHRPGTSTQSLGYRCKIALIMVGPLDSSISNVVGPHQAINNKKPRTNTISVGCKSSEYLPLQMYLVPEFARIDPHQTIWPRIGALTSVSKWKMVGLYSSWAIGGGFASLSLFLPSPTWEAEVIAVCAVISSLFFSGVYTCCCQRQLLRSIVTSFHYLFLVFQVAAIGMCVIDMMSWKWTPACGVTCTLILAQPILTVDALTPVMKHRLQFTYWMVVGGIVLFWLVHAVLLLDVMVVGYFDLKDRVFLEFVFFGKQLQFYVAPFLLSRVITVLVWSARYVFVALTRHNDNALISLRGTVEFDYENWKKQVNVTGTITNG</sequence>
<keyword evidence="1" id="KW-0812">Transmembrane</keyword>
<proteinExistence type="predicted"/>
<feature type="transmembrane region" description="Helical" evidence="1">
    <location>
        <begin position="87"/>
        <end position="107"/>
    </location>
</feature>